<organism evidence="6 7">
    <name type="scientific">Pseudaeromonas sharmana</name>
    <dbReference type="NCBI Taxonomy" id="328412"/>
    <lineage>
        <taxon>Bacteria</taxon>
        <taxon>Pseudomonadati</taxon>
        <taxon>Pseudomonadota</taxon>
        <taxon>Gammaproteobacteria</taxon>
        <taxon>Aeromonadales</taxon>
        <taxon>Aeromonadaceae</taxon>
        <taxon>Pseudaeromonas</taxon>
    </lineage>
</organism>
<dbReference type="SUPFAM" id="SSF51011">
    <property type="entry name" value="Glycosyl hydrolase domain"/>
    <property type="match status" value="1"/>
</dbReference>
<reference evidence="7" key="1">
    <citation type="journal article" date="2019" name="Int. J. Syst. Evol. Microbiol.">
        <title>The Global Catalogue of Microorganisms (GCM) 10K type strain sequencing project: providing services to taxonomists for standard genome sequencing and annotation.</title>
        <authorList>
            <consortium name="The Broad Institute Genomics Platform"/>
            <consortium name="The Broad Institute Genome Sequencing Center for Infectious Disease"/>
            <person name="Wu L."/>
            <person name="Ma J."/>
        </authorList>
    </citation>
    <scope>NUCLEOTIDE SEQUENCE [LARGE SCALE GENOMIC DNA]</scope>
    <source>
        <strain evidence="7">CCUG 54939</strain>
    </source>
</reference>
<feature type="signal peptide" evidence="4">
    <location>
        <begin position="1"/>
        <end position="27"/>
    </location>
</feature>
<keyword evidence="7" id="KW-1185">Reference proteome</keyword>
<evidence type="ECO:0000256" key="3">
    <source>
        <dbReference type="SAM" id="MobiDB-lite"/>
    </source>
</evidence>
<dbReference type="Proteomes" id="UP001595692">
    <property type="component" value="Unassembled WGS sequence"/>
</dbReference>
<evidence type="ECO:0000259" key="5">
    <source>
        <dbReference type="SMART" id="SM00642"/>
    </source>
</evidence>
<feature type="compositionally biased region" description="Pro residues" evidence="3">
    <location>
        <begin position="40"/>
        <end position="50"/>
    </location>
</feature>
<dbReference type="InterPro" id="IPR006047">
    <property type="entry name" value="GH13_cat_dom"/>
</dbReference>
<dbReference type="SUPFAM" id="SSF51445">
    <property type="entry name" value="(Trans)glycosidases"/>
    <property type="match status" value="1"/>
</dbReference>
<dbReference type="SMART" id="SM00642">
    <property type="entry name" value="Aamy"/>
    <property type="match status" value="1"/>
</dbReference>
<feature type="region of interest" description="Disordered" evidence="3">
    <location>
        <begin position="33"/>
        <end position="57"/>
    </location>
</feature>
<evidence type="ECO:0000313" key="7">
    <source>
        <dbReference type="Proteomes" id="UP001595692"/>
    </source>
</evidence>
<dbReference type="RefSeq" id="WP_377151858.1">
    <property type="nucleotide sequence ID" value="NZ_JBHSAF010000007.1"/>
</dbReference>
<dbReference type="InterPro" id="IPR045857">
    <property type="entry name" value="O16G_dom_2"/>
</dbReference>
<protein>
    <submittedName>
        <fullName evidence="6">Alpha-amylase family glycosyl hydrolase</fullName>
    </submittedName>
</protein>
<dbReference type="InterPro" id="IPR013780">
    <property type="entry name" value="Glyco_hydro_b"/>
</dbReference>
<accession>A0ABV8CNU7</accession>
<dbReference type="PANTHER" id="PTHR10357">
    <property type="entry name" value="ALPHA-AMYLASE FAMILY MEMBER"/>
    <property type="match status" value="1"/>
</dbReference>
<evidence type="ECO:0000256" key="1">
    <source>
        <dbReference type="ARBA" id="ARBA00022801"/>
    </source>
</evidence>
<dbReference type="Pfam" id="PF00128">
    <property type="entry name" value="Alpha-amylase"/>
    <property type="match status" value="1"/>
</dbReference>
<feature type="chain" id="PRO_5046949364" evidence="4">
    <location>
        <begin position="28"/>
        <end position="952"/>
    </location>
</feature>
<keyword evidence="1 6" id="KW-0378">Hydrolase</keyword>
<evidence type="ECO:0000313" key="6">
    <source>
        <dbReference type="EMBL" id="MFC3913491.1"/>
    </source>
</evidence>
<dbReference type="EMBL" id="JBHSAF010000007">
    <property type="protein sequence ID" value="MFC3913491.1"/>
    <property type="molecule type" value="Genomic_DNA"/>
</dbReference>
<keyword evidence="4" id="KW-0732">Signal</keyword>
<dbReference type="Gene3D" id="3.20.20.80">
    <property type="entry name" value="Glycosidases"/>
    <property type="match status" value="1"/>
</dbReference>
<dbReference type="InterPro" id="IPR017853">
    <property type="entry name" value="GH"/>
</dbReference>
<dbReference type="PANTHER" id="PTHR10357:SF210">
    <property type="entry name" value="MALTODEXTRIN GLUCOSIDASE"/>
    <property type="match status" value="1"/>
</dbReference>
<sequence>MTTCLQMHFVSPVNRLALAISLAVALAACNGGSSDNDNPTPDPTPDPTPTPTTCVDNPMGDTALYLRGGMNSWNAAEEYKFNYVCDHFELVTETDGDQSFKIADAGWSANSDFGGASSSQAVANTPLPLALQGSNLSFTFSGVNKLVLDLTKSATEPTLTIYQCPDNPLGETALFLRGGMNGWTAVSDYLFTYSCDAFYLNVNETGEYEFKLADSGWSAASSFGAADGSANTLTHGTPLAITSDAILGASTGNLKFNFTGAHTAKLTMDADASNPKLTIGDQTFVGSGNAQVTDPIALSVSFDSRNSNFKQPFGAVTEGQTIDYALSALPGIDSVNLVIDNRTLEGNQDVLKYDELTRVPLSKTVVDGAERWGGSYTFPTKGVYGYYFEFTIGDQVYVYQNNKETVYWTSEKGSAGPGLVAFKPKDSSQIRRYRQTVYLSDFAVPEWAKDAVYYYIFPERFRNGDPTNDPKPGTDTYLDQAVEFHSNWNDKPYVPGENDGNSSDDAVYNNDFFGGDLAGIIEKLDYLVDLGVNTLYINPIFEAPSNHKYDTADYMQVDDNFGDNALFAKLTAEAKARGIRVILDTSLNHTGSDSAYFDRYGKYPGVGAFEGGKPHPESPYYSWYKFFTDATTPEGMYQGWVGVSTLPELVESESWKNFAYRNDDSVTKYWLDQGLAGWRMDVAPWVSDEFWREWRTAVKSKDPEALTVAETWFDASKFFLGDEFDSTMNYIFRNAVLDYAAGGNAAELYHNLELMRENYPPQAFYALMNLLSTHDAARALYKFGYTSDTTDAAVIAQAKQRVKLAALFQMSYPGAPAIFYGDEVGVTGGEDPFNRGTYPWADVGGKPDTDLLAAYKRLIKMRKDYPILRQGSLSAPLYSDANVVVLLRELNGQKALLVLNNDTAAKTLNLTLPADVAGSYQDVLSGSDYSVAADGTVALSVPALYGMVLISQ</sequence>
<evidence type="ECO:0000256" key="4">
    <source>
        <dbReference type="SAM" id="SignalP"/>
    </source>
</evidence>
<keyword evidence="2" id="KW-0326">Glycosidase</keyword>
<dbReference type="CDD" id="cd11338">
    <property type="entry name" value="AmyAc_CMD"/>
    <property type="match status" value="1"/>
</dbReference>
<evidence type="ECO:0000256" key="2">
    <source>
        <dbReference type="ARBA" id="ARBA00023295"/>
    </source>
</evidence>
<name>A0ABV8CNU7_9GAMM</name>
<proteinExistence type="predicted"/>
<dbReference type="GO" id="GO:0016787">
    <property type="term" value="F:hydrolase activity"/>
    <property type="evidence" value="ECO:0007669"/>
    <property type="project" value="UniProtKB-KW"/>
</dbReference>
<comment type="caution">
    <text evidence="6">The sequence shown here is derived from an EMBL/GenBank/DDBJ whole genome shotgun (WGS) entry which is preliminary data.</text>
</comment>
<dbReference type="Gene3D" id="3.90.400.10">
    <property type="entry name" value="Oligo-1,6-glucosidase, Domain 2"/>
    <property type="match status" value="1"/>
</dbReference>
<feature type="domain" description="Glycosyl hydrolase family 13 catalytic" evidence="5">
    <location>
        <begin position="455"/>
        <end position="862"/>
    </location>
</feature>
<gene>
    <name evidence="6" type="ORF">ACFOSS_08440</name>
</gene>
<dbReference type="Gene3D" id="2.60.40.1180">
    <property type="entry name" value="Golgi alpha-mannosidase II"/>
    <property type="match status" value="1"/>
</dbReference>